<dbReference type="PROSITE" id="PS51318">
    <property type="entry name" value="TAT"/>
    <property type="match status" value="1"/>
</dbReference>
<accession>A0A5J6J822</accession>
<feature type="transmembrane region" description="Helical" evidence="2">
    <location>
        <begin position="164"/>
        <end position="184"/>
    </location>
</feature>
<feature type="transmembrane region" description="Helical" evidence="2">
    <location>
        <begin position="204"/>
        <end position="223"/>
    </location>
</feature>
<proteinExistence type="predicted"/>
<evidence type="ECO:0000313" key="4">
    <source>
        <dbReference type="Proteomes" id="UP000325563"/>
    </source>
</evidence>
<evidence type="ECO:0000256" key="1">
    <source>
        <dbReference type="SAM" id="MobiDB-lite"/>
    </source>
</evidence>
<feature type="region of interest" description="Disordered" evidence="1">
    <location>
        <begin position="1"/>
        <end position="23"/>
    </location>
</feature>
<dbReference type="GeneID" id="95612419"/>
<keyword evidence="2" id="KW-1133">Transmembrane helix</keyword>
<feature type="transmembrane region" description="Helical" evidence="2">
    <location>
        <begin position="235"/>
        <end position="254"/>
    </location>
</feature>
<sequence length="395" mass="39474">MTRTDPTRTDPTPTDLTRTDLTRRGTWSSGAAKALGAVLGAGALLLPAAFAPRPGPWAGPWTGIAVAGAVAGWCLLVALAGGTEHRGPVVFVRERLGPGPARAATALYFGGFATGQAAVALGAAGFALGDSGWRAYAAAALVLGSAAAYAWCVPRGPSPVARQLRTAAVLALAVAWRALGGPLPGPGSGDRAGGWAAGTWAADGWTGAALLVAVPLLFGWVGLEGAVPALARRRALGGTLLGIALAAALYSVLLAAPGPAAQAPPAAVAAALGLGSAALCWTYCRTNLHATAARWTELTGRSRRGGLVAAGLIALGVLALGRAARWDLSVLLIGPGAATAALYTLIAVAAVRRPRPQEPTDHAHADPDHAEPDYADPHRAGPDGRVLEGAARSAG</sequence>
<feature type="transmembrane region" description="Helical" evidence="2">
    <location>
        <begin position="330"/>
        <end position="351"/>
    </location>
</feature>
<feature type="transmembrane region" description="Helical" evidence="2">
    <location>
        <begin position="31"/>
        <end position="50"/>
    </location>
</feature>
<keyword evidence="4" id="KW-1185">Reference proteome</keyword>
<feature type="region of interest" description="Disordered" evidence="1">
    <location>
        <begin position="354"/>
        <end position="395"/>
    </location>
</feature>
<dbReference type="RefSeq" id="WP_150528595.1">
    <property type="nucleotide sequence ID" value="NZ_BNBW01000021.1"/>
</dbReference>
<evidence type="ECO:0000256" key="2">
    <source>
        <dbReference type="SAM" id="Phobius"/>
    </source>
</evidence>
<name>A0A5J6J822_STRVI</name>
<feature type="transmembrane region" description="Helical" evidence="2">
    <location>
        <begin position="305"/>
        <end position="324"/>
    </location>
</feature>
<dbReference type="KEGG" id="svn:CP980_17910"/>
<organism evidence="3 4">
    <name type="scientific">Streptomyces vinaceus</name>
    <dbReference type="NCBI Taxonomy" id="1960"/>
    <lineage>
        <taxon>Bacteria</taxon>
        <taxon>Bacillati</taxon>
        <taxon>Actinomycetota</taxon>
        <taxon>Actinomycetes</taxon>
        <taxon>Kitasatosporales</taxon>
        <taxon>Streptomycetaceae</taxon>
        <taxon>Streptomyces</taxon>
    </lineage>
</organism>
<feature type="compositionally biased region" description="Basic and acidic residues" evidence="1">
    <location>
        <begin position="355"/>
        <end position="386"/>
    </location>
</feature>
<gene>
    <name evidence="3" type="ORF">CP980_17910</name>
</gene>
<evidence type="ECO:0000313" key="3">
    <source>
        <dbReference type="EMBL" id="QEV46725.1"/>
    </source>
</evidence>
<dbReference type="InterPro" id="IPR006311">
    <property type="entry name" value="TAT_signal"/>
</dbReference>
<dbReference type="AlphaFoldDB" id="A0A5J6J822"/>
<protein>
    <recommendedName>
        <fullName evidence="5">APC family permease</fullName>
    </recommendedName>
</protein>
<dbReference type="EMBL" id="CP023692">
    <property type="protein sequence ID" value="QEV46725.1"/>
    <property type="molecule type" value="Genomic_DNA"/>
</dbReference>
<dbReference type="Proteomes" id="UP000325563">
    <property type="component" value="Chromosome"/>
</dbReference>
<evidence type="ECO:0008006" key="5">
    <source>
        <dbReference type="Google" id="ProtNLM"/>
    </source>
</evidence>
<keyword evidence="2" id="KW-0472">Membrane</keyword>
<feature type="transmembrane region" description="Helical" evidence="2">
    <location>
        <begin position="133"/>
        <end position="152"/>
    </location>
</feature>
<feature type="transmembrane region" description="Helical" evidence="2">
    <location>
        <begin position="266"/>
        <end position="284"/>
    </location>
</feature>
<keyword evidence="2" id="KW-0812">Transmembrane</keyword>
<reference evidence="3 4" key="1">
    <citation type="submission" date="2017-09" db="EMBL/GenBank/DDBJ databases">
        <authorList>
            <person name="Lee N."/>
            <person name="Cho B.-K."/>
        </authorList>
    </citation>
    <scope>NUCLEOTIDE SEQUENCE [LARGE SCALE GENOMIC DNA]</scope>
    <source>
        <strain evidence="3 4">ATCC 27476</strain>
    </source>
</reference>
<feature type="transmembrane region" description="Helical" evidence="2">
    <location>
        <begin position="62"/>
        <end position="82"/>
    </location>
</feature>
<feature type="transmembrane region" description="Helical" evidence="2">
    <location>
        <begin position="103"/>
        <end position="127"/>
    </location>
</feature>